<protein>
    <recommendedName>
        <fullName evidence="3">lysozyme</fullName>
        <ecNumber evidence="3">3.2.1.17</ecNumber>
    </recommendedName>
</protein>
<dbReference type="OrthoDB" id="17373at2759"/>
<evidence type="ECO:0000256" key="5">
    <source>
        <dbReference type="ARBA" id="ARBA00023157"/>
    </source>
</evidence>
<evidence type="ECO:0000256" key="9">
    <source>
        <dbReference type="SAM" id="SignalP"/>
    </source>
</evidence>
<evidence type="ECO:0000313" key="10">
    <source>
        <dbReference type="Proteomes" id="UP000504606"/>
    </source>
</evidence>
<name>A0A6J1TJM4_FRAOC</name>
<keyword evidence="9" id="KW-0732">Signal</keyword>
<dbReference type="PANTHER" id="PTHR11407">
    <property type="entry name" value="LYSOZYME C"/>
    <property type="match status" value="1"/>
</dbReference>
<keyword evidence="10" id="KW-1185">Reference proteome</keyword>
<keyword evidence="4" id="KW-0081">Bacteriolytic enzyme</keyword>
<dbReference type="EC" id="3.2.1.17" evidence="3"/>
<dbReference type="GeneID" id="113215606"/>
<comment type="catalytic activity">
    <reaction evidence="1">
        <text>Hydrolysis of (1-&gt;4)-beta-linkages between N-acetylmuramic acid and N-acetyl-D-glucosamine residues in a peptidoglycan and between N-acetyl-D-glucosamine residues in chitodextrins.</text>
        <dbReference type="EC" id="3.2.1.17"/>
    </reaction>
</comment>
<evidence type="ECO:0000256" key="1">
    <source>
        <dbReference type="ARBA" id="ARBA00000632"/>
    </source>
</evidence>
<evidence type="ECO:0000313" key="11">
    <source>
        <dbReference type="RefSeq" id="XP_026291031.2"/>
    </source>
</evidence>
<feature type="chain" id="PRO_5038496641" description="lysozyme" evidence="9">
    <location>
        <begin position="23"/>
        <end position="192"/>
    </location>
</feature>
<keyword evidence="6" id="KW-0378">Hydrolase</keyword>
<evidence type="ECO:0000256" key="3">
    <source>
        <dbReference type="ARBA" id="ARBA00012732"/>
    </source>
</evidence>
<dbReference type="GO" id="GO:0003796">
    <property type="term" value="F:lysozyme activity"/>
    <property type="evidence" value="ECO:0007669"/>
    <property type="project" value="UniProtKB-EC"/>
</dbReference>
<keyword evidence="6" id="KW-0326">Glycosidase</keyword>
<proteinExistence type="inferred from homology"/>
<dbReference type="Pfam" id="PF00062">
    <property type="entry name" value="Lys"/>
    <property type="match status" value="1"/>
</dbReference>
<accession>A0A6J1TJM4</accession>
<dbReference type="RefSeq" id="XP_026291031.2">
    <property type="nucleotide sequence ID" value="XM_026435246.2"/>
</dbReference>
<gene>
    <name evidence="11" type="primary">LOC113215606</name>
</gene>
<dbReference type="GO" id="GO:0042742">
    <property type="term" value="P:defense response to bacterium"/>
    <property type="evidence" value="ECO:0007669"/>
    <property type="project" value="UniProtKB-KW"/>
</dbReference>
<organism evidence="10 11">
    <name type="scientific">Frankliniella occidentalis</name>
    <name type="common">Western flower thrips</name>
    <name type="synonym">Euthrips occidentalis</name>
    <dbReference type="NCBI Taxonomy" id="133901"/>
    <lineage>
        <taxon>Eukaryota</taxon>
        <taxon>Metazoa</taxon>
        <taxon>Ecdysozoa</taxon>
        <taxon>Arthropoda</taxon>
        <taxon>Hexapoda</taxon>
        <taxon>Insecta</taxon>
        <taxon>Pterygota</taxon>
        <taxon>Neoptera</taxon>
        <taxon>Paraneoptera</taxon>
        <taxon>Thysanoptera</taxon>
        <taxon>Terebrantia</taxon>
        <taxon>Thripoidea</taxon>
        <taxon>Thripidae</taxon>
        <taxon>Frankliniella</taxon>
    </lineage>
</organism>
<sequence length="192" mass="22290">MAREIGLVALTLVTFFAAEGAAKVWERCTLASELLNKYQLPRTQLNSWMCIAWRESRYDSLHINTVNTDGSKDYGLFQINNRWWCTNSESPQPNQNMCNVHCDRVLNDLDETVKCIKIMYAKSGNSWQPWITYPYCQKEDMTKFTKGCDLEHTQGGNHTEHDVPHRHPKNRVKTCRHKKGHAKRGHHAKGHH</sequence>
<comment type="similarity">
    <text evidence="2 7">Belongs to the glycosyl hydrolase 22 family.</text>
</comment>
<evidence type="ECO:0000256" key="8">
    <source>
        <dbReference type="SAM" id="MobiDB-lite"/>
    </source>
</evidence>
<feature type="signal peptide" evidence="9">
    <location>
        <begin position="1"/>
        <end position="22"/>
    </location>
</feature>
<dbReference type="PROSITE" id="PS51348">
    <property type="entry name" value="GLYCOSYL_HYDROL_F22_2"/>
    <property type="match status" value="1"/>
</dbReference>
<keyword evidence="5" id="KW-1015">Disulfide bond</keyword>
<dbReference type="InterPro" id="IPR023346">
    <property type="entry name" value="Lysozyme-like_dom_sf"/>
</dbReference>
<keyword evidence="4" id="KW-0929">Antimicrobial</keyword>
<dbReference type="InterPro" id="IPR001916">
    <property type="entry name" value="Glyco_hydro_22"/>
</dbReference>
<evidence type="ECO:0000256" key="4">
    <source>
        <dbReference type="ARBA" id="ARBA00022638"/>
    </source>
</evidence>
<feature type="compositionally biased region" description="Basic and acidic residues" evidence="8">
    <location>
        <begin position="155"/>
        <end position="165"/>
    </location>
</feature>
<evidence type="ECO:0000256" key="2">
    <source>
        <dbReference type="ARBA" id="ARBA00010859"/>
    </source>
</evidence>
<dbReference type="PRINTS" id="PR00135">
    <property type="entry name" value="LYZLACT"/>
</dbReference>
<dbReference type="FunFam" id="1.10.530.10:FF:000001">
    <property type="entry name" value="Lysozyme C"/>
    <property type="match status" value="1"/>
</dbReference>
<feature type="region of interest" description="Disordered" evidence="8">
    <location>
        <begin position="155"/>
        <end position="192"/>
    </location>
</feature>
<dbReference type="Proteomes" id="UP000504606">
    <property type="component" value="Unplaced"/>
</dbReference>
<reference evidence="11" key="1">
    <citation type="submission" date="2025-08" db="UniProtKB">
        <authorList>
            <consortium name="RefSeq"/>
        </authorList>
    </citation>
    <scope>IDENTIFICATION</scope>
    <source>
        <tissue evidence="11">Whole organism</tissue>
    </source>
</reference>
<evidence type="ECO:0000256" key="7">
    <source>
        <dbReference type="RuleBase" id="RU004440"/>
    </source>
</evidence>
<dbReference type="Gene3D" id="1.10.530.10">
    <property type="match status" value="1"/>
</dbReference>
<feature type="compositionally biased region" description="Basic residues" evidence="8">
    <location>
        <begin position="166"/>
        <end position="192"/>
    </location>
</feature>
<dbReference type="GO" id="GO:0031640">
    <property type="term" value="P:killing of cells of another organism"/>
    <property type="evidence" value="ECO:0007669"/>
    <property type="project" value="UniProtKB-KW"/>
</dbReference>
<dbReference type="PANTHER" id="PTHR11407:SF63">
    <property type="entry name" value="LYSOZYME C"/>
    <property type="match status" value="1"/>
</dbReference>
<dbReference type="SUPFAM" id="SSF53955">
    <property type="entry name" value="Lysozyme-like"/>
    <property type="match status" value="1"/>
</dbReference>
<dbReference type="AlphaFoldDB" id="A0A6J1TJM4"/>
<dbReference type="KEGG" id="foc:113215606"/>
<dbReference type="SMART" id="SM00263">
    <property type="entry name" value="LYZ1"/>
    <property type="match status" value="1"/>
</dbReference>
<evidence type="ECO:0000256" key="6">
    <source>
        <dbReference type="ARBA" id="ARBA00023295"/>
    </source>
</evidence>